<keyword evidence="2" id="KW-1185">Reference proteome</keyword>
<reference evidence="1 2" key="1">
    <citation type="journal article" date="2023" name="Science">
        <title>Complex scaffold remodeling in plant triterpene biosynthesis.</title>
        <authorList>
            <person name="De La Pena R."/>
            <person name="Hodgson H."/>
            <person name="Liu J.C."/>
            <person name="Stephenson M.J."/>
            <person name="Martin A.C."/>
            <person name="Owen C."/>
            <person name="Harkess A."/>
            <person name="Leebens-Mack J."/>
            <person name="Jimenez L.E."/>
            <person name="Osbourn A."/>
            <person name="Sattely E.S."/>
        </authorList>
    </citation>
    <scope>NUCLEOTIDE SEQUENCE [LARGE SCALE GENOMIC DNA]</scope>
    <source>
        <strain evidence="2">cv. JPN11</strain>
        <tissue evidence="1">Leaf</tissue>
    </source>
</reference>
<gene>
    <name evidence="1" type="ORF">OWV82_007253</name>
</gene>
<protein>
    <submittedName>
        <fullName evidence="1">Chaperonin CPN60-2, mitochondrial</fullName>
    </submittedName>
</protein>
<sequence length="546" mass="60538">MMHLASSLASSITLAMNCIQPVGRSFSGSPNSAGQEKNPFKRYEYHMSQEFLPCEIKNPACNVIQDSWAKVNGFKYTPVISQALHEEAHKAMMAGVLNGEDISSGVSTASHAVETYLERIAQKIKLPEQIVQVYLLNLIKSSLGGLCDVYIYVCVFFFFTFLYFSLKLAATVSDRETGELIAKAVEKVGNDGYIAAMPVKKEVDNELEFDYAMRLDWSSQSPFRLSFFDDPKTNLRVLIRPLILIHKHKIFNKSIVEQALKSTNNKRPLLIVAESVEFKLLASVVQDRESHGTEVYIVTSREKKENDAAILEDLAIFTGGQVVTEETDMNYILSMFGSCREIMITLHSTTIIIGSGNKENIEKRRQELISAICNSESTPEIKFLSERVKALSRGAAILKVGVAGSMEEMFKKFIRVANSVEVVNSAIKTGIIPGGGVALLHASKELDKLQVKNSGEKYGVQLFQHALKIPVFSIASTAGFDGSLVIEKLLEQEEIDLGYDPTSGEYVDMIKSGNMDPAGIVSWELDNLVSEFMEDVLYARILHGLP</sequence>
<name>A0ACC1YJF5_MELAZ</name>
<organism evidence="1 2">
    <name type="scientific">Melia azedarach</name>
    <name type="common">Chinaberry tree</name>
    <dbReference type="NCBI Taxonomy" id="155640"/>
    <lineage>
        <taxon>Eukaryota</taxon>
        <taxon>Viridiplantae</taxon>
        <taxon>Streptophyta</taxon>
        <taxon>Embryophyta</taxon>
        <taxon>Tracheophyta</taxon>
        <taxon>Spermatophyta</taxon>
        <taxon>Magnoliopsida</taxon>
        <taxon>eudicotyledons</taxon>
        <taxon>Gunneridae</taxon>
        <taxon>Pentapetalae</taxon>
        <taxon>rosids</taxon>
        <taxon>malvids</taxon>
        <taxon>Sapindales</taxon>
        <taxon>Meliaceae</taxon>
        <taxon>Melia</taxon>
    </lineage>
</organism>
<evidence type="ECO:0000313" key="2">
    <source>
        <dbReference type="Proteomes" id="UP001164539"/>
    </source>
</evidence>
<accession>A0ACC1YJF5</accession>
<evidence type="ECO:0000313" key="1">
    <source>
        <dbReference type="EMBL" id="KAJ4723936.1"/>
    </source>
</evidence>
<comment type="caution">
    <text evidence="1">The sequence shown here is derived from an EMBL/GenBank/DDBJ whole genome shotgun (WGS) entry which is preliminary data.</text>
</comment>
<proteinExistence type="predicted"/>
<dbReference type="EMBL" id="CM051396">
    <property type="protein sequence ID" value="KAJ4723936.1"/>
    <property type="molecule type" value="Genomic_DNA"/>
</dbReference>
<dbReference type="Proteomes" id="UP001164539">
    <property type="component" value="Chromosome 3"/>
</dbReference>